<evidence type="ECO:0000256" key="7">
    <source>
        <dbReference type="ARBA" id="ARBA00023235"/>
    </source>
</evidence>
<dbReference type="PANTHER" id="PTHR11070:SF2">
    <property type="entry name" value="ATP-DEPENDENT DNA HELICASE SRS2"/>
    <property type="match status" value="1"/>
</dbReference>
<proteinExistence type="inferred from homology"/>
<dbReference type="Gene3D" id="1.10.486.10">
    <property type="entry name" value="PCRA, domain 4"/>
    <property type="match status" value="1"/>
</dbReference>
<dbReference type="Gene3D" id="3.40.50.300">
    <property type="entry name" value="P-loop containing nucleotide triphosphate hydrolases"/>
    <property type="match status" value="2"/>
</dbReference>
<evidence type="ECO:0000256" key="10">
    <source>
        <dbReference type="ARBA" id="ARBA00048988"/>
    </source>
</evidence>
<dbReference type="EMBL" id="NPOA01000004">
    <property type="protein sequence ID" value="PAV30196.1"/>
    <property type="molecule type" value="Genomic_DNA"/>
</dbReference>
<dbReference type="CDD" id="cd17932">
    <property type="entry name" value="DEXQc_UvrD"/>
    <property type="match status" value="1"/>
</dbReference>
<keyword evidence="15" id="KW-1185">Reference proteome</keyword>
<reference evidence="14 15" key="1">
    <citation type="submission" date="2017-08" db="EMBL/GenBank/DDBJ databases">
        <title>Virgibacillus indicus sp. nov. and Virgibacillus profoundi sp. nov, two moderately halophilic bacteria isolated from marine sediment by using the Microfluidic Streak Plate.</title>
        <authorList>
            <person name="Xu B."/>
            <person name="Hu B."/>
            <person name="Wang J."/>
            <person name="Zhu Y."/>
            <person name="Huang L."/>
            <person name="Du W."/>
            <person name="Huang Y."/>
        </authorList>
    </citation>
    <scope>NUCLEOTIDE SEQUENCE [LARGE SCALE GENOMIC DNA]</scope>
    <source>
        <strain evidence="14 15">IO3-P3-H5</strain>
    </source>
</reference>
<comment type="catalytic activity">
    <reaction evidence="8">
        <text>Couples ATP hydrolysis with the unwinding of duplex DNA by translocating in the 3'-5' direction.</text>
        <dbReference type="EC" id="5.6.2.4"/>
    </reaction>
</comment>
<comment type="similarity">
    <text evidence="1">Belongs to the helicase family. UvrD subfamily.</text>
</comment>
<keyword evidence="3 11" id="KW-0378">Hydrolase</keyword>
<comment type="catalytic activity">
    <reaction evidence="10">
        <text>ATP + H2O = ADP + phosphate + H(+)</text>
        <dbReference type="Rhea" id="RHEA:13065"/>
        <dbReference type="ChEBI" id="CHEBI:15377"/>
        <dbReference type="ChEBI" id="CHEBI:15378"/>
        <dbReference type="ChEBI" id="CHEBI:30616"/>
        <dbReference type="ChEBI" id="CHEBI:43474"/>
        <dbReference type="ChEBI" id="CHEBI:456216"/>
        <dbReference type="EC" id="5.6.2.4"/>
    </reaction>
</comment>
<sequence>MTKINFNPEQQVAVDHFDGAMGVISSAGSGKSTILLGRIDKLIREHNIPEKSILAISFTKNTASELQSKLKAMNHKFVNVGTFHAICGRILYQEGIQITGYNMIKEWQVDNCFKNIDKNADTKEITNYISFQKNFMVSYDDEFIKKESDYTIKELRKFYKAYEDLKKQKKLYDFDDYLLLCLEVVKNNPDKYTYDYILVDEHQDSNLVQNHLLKEWCQTGNIFTLSDYRQAIFEFRGGTTEYSMNFDKYWKDATIHNVFTNYRSPKNIVEQSNHFIRQYYSDYEHYVDAKAHNQEDGHIEVNSHFSRDVEGVEVADKIEQLIEDGEKLNEIAVLYRMNAHADFVEAELKRRKIDYEIANDSSFFKRKEVAGILAILRLVHNPQDDNAFEGAFKARNYPLTYMSNKIFNDMQNYATKHNTSMLDAATDMPYSQMWQKKNITVFKKIINNLRKMNEDGANVISLIAHITKSTKLEETIKEKYRNKEEIDERLNSIEVLKSFVKGNNLEQFITYVYSSFTKKKSKKDAVKLMSIHRSKGLEFDNVFVVGVENDKFPHHLSSLEEEARLFYVSCTRSKKNLFISEIGRNTRFIVEYGMESNSSKQNGDQHVISNVDEWIKNNF</sequence>
<dbReference type="PROSITE" id="PS51217">
    <property type="entry name" value="UVRD_HELICASE_CTER"/>
    <property type="match status" value="1"/>
</dbReference>
<dbReference type="Pfam" id="PF00580">
    <property type="entry name" value="UvrD-helicase"/>
    <property type="match status" value="1"/>
</dbReference>
<dbReference type="PANTHER" id="PTHR11070">
    <property type="entry name" value="UVRD / RECB / PCRA DNA HELICASE FAMILY MEMBER"/>
    <property type="match status" value="1"/>
</dbReference>
<keyword evidence="5 11" id="KW-0067">ATP-binding</keyword>
<dbReference type="SUPFAM" id="SSF52540">
    <property type="entry name" value="P-loop containing nucleoside triphosphate hydrolases"/>
    <property type="match status" value="1"/>
</dbReference>
<name>A0A2A2IFV8_9BACI</name>
<keyword evidence="2 11" id="KW-0547">Nucleotide-binding</keyword>
<dbReference type="InterPro" id="IPR013986">
    <property type="entry name" value="DExx_box_DNA_helicase_dom_sf"/>
</dbReference>
<dbReference type="Gene3D" id="1.10.10.160">
    <property type="match status" value="1"/>
</dbReference>
<dbReference type="AlphaFoldDB" id="A0A2A2IFV8"/>
<organism evidence="14 15">
    <name type="scientific">Virgibacillus profundi</name>
    <dbReference type="NCBI Taxonomy" id="2024555"/>
    <lineage>
        <taxon>Bacteria</taxon>
        <taxon>Bacillati</taxon>
        <taxon>Bacillota</taxon>
        <taxon>Bacilli</taxon>
        <taxon>Bacillales</taxon>
        <taxon>Bacillaceae</taxon>
        <taxon>Virgibacillus</taxon>
    </lineage>
</organism>
<feature type="domain" description="UvrD-like helicase C-terminal" evidence="13">
    <location>
        <begin position="266"/>
        <end position="536"/>
    </location>
</feature>
<evidence type="ECO:0000259" key="13">
    <source>
        <dbReference type="PROSITE" id="PS51217"/>
    </source>
</evidence>
<evidence type="ECO:0000256" key="4">
    <source>
        <dbReference type="ARBA" id="ARBA00022806"/>
    </source>
</evidence>
<evidence type="ECO:0000256" key="11">
    <source>
        <dbReference type="PROSITE-ProRule" id="PRU00560"/>
    </source>
</evidence>
<evidence type="ECO:0000256" key="2">
    <source>
        <dbReference type="ARBA" id="ARBA00022741"/>
    </source>
</evidence>
<keyword evidence="6" id="KW-0238">DNA-binding</keyword>
<dbReference type="InterPro" id="IPR014017">
    <property type="entry name" value="DNA_helicase_UvrD-like_C"/>
</dbReference>
<dbReference type="GO" id="GO:0016887">
    <property type="term" value="F:ATP hydrolysis activity"/>
    <property type="evidence" value="ECO:0007669"/>
    <property type="project" value="RHEA"/>
</dbReference>
<evidence type="ECO:0000256" key="3">
    <source>
        <dbReference type="ARBA" id="ARBA00022801"/>
    </source>
</evidence>
<evidence type="ECO:0000256" key="8">
    <source>
        <dbReference type="ARBA" id="ARBA00034617"/>
    </source>
</evidence>
<evidence type="ECO:0000256" key="6">
    <source>
        <dbReference type="ARBA" id="ARBA00023125"/>
    </source>
</evidence>
<feature type="binding site" evidence="11">
    <location>
        <begin position="25"/>
        <end position="32"/>
    </location>
    <ligand>
        <name>ATP</name>
        <dbReference type="ChEBI" id="CHEBI:30616"/>
    </ligand>
</feature>
<keyword evidence="4 11" id="KW-0347">Helicase</keyword>
<evidence type="ECO:0000313" key="15">
    <source>
        <dbReference type="Proteomes" id="UP000218887"/>
    </source>
</evidence>
<evidence type="ECO:0000256" key="5">
    <source>
        <dbReference type="ARBA" id="ARBA00022840"/>
    </source>
</evidence>
<dbReference type="RefSeq" id="WP_095654798.1">
    <property type="nucleotide sequence ID" value="NZ_NPOA01000004.1"/>
</dbReference>
<evidence type="ECO:0000256" key="9">
    <source>
        <dbReference type="ARBA" id="ARBA00034808"/>
    </source>
</evidence>
<dbReference type="GO" id="GO:0005524">
    <property type="term" value="F:ATP binding"/>
    <property type="evidence" value="ECO:0007669"/>
    <property type="project" value="UniProtKB-UniRule"/>
</dbReference>
<dbReference type="Proteomes" id="UP000218887">
    <property type="component" value="Unassembled WGS sequence"/>
</dbReference>
<accession>A0A2A2IFV8</accession>
<dbReference type="EC" id="5.6.2.4" evidence="9"/>
<dbReference type="GO" id="GO:0043138">
    <property type="term" value="F:3'-5' DNA helicase activity"/>
    <property type="evidence" value="ECO:0007669"/>
    <property type="project" value="UniProtKB-EC"/>
</dbReference>
<dbReference type="Pfam" id="PF13361">
    <property type="entry name" value="UvrD_C"/>
    <property type="match status" value="1"/>
</dbReference>
<evidence type="ECO:0000259" key="12">
    <source>
        <dbReference type="PROSITE" id="PS51198"/>
    </source>
</evidence>
<dbReference type="InterPro" id="IPR014016">
    <property type="entry name" value="UvrD-like_ATP-bd"/>
</dbReference>
<keyword evidence="7" id="KW-0413">Isomerase</keyword>
<dbReference type="InterPro" id="IPR027417">
    <property type="entry name" value="P-loop_NTPase"/>
</dbReference>
<dbReference type="InterPro" id="IPR000212">
    <property type="entry name" value="DNA_helicase_UvrD/REP"/>
</dbReference>
<evidence type="ECO:0000256" key="1">
    <source>
        <dbReference type="ARBA" id="ARBA00009922"/>
    </source>
</evidence>
<comment type="caution">
    <text evidence="14">The sequence shown here is derived from an EMBL/GenBank/DDBJ whole genome shotgun (WGS) entry which is preliminary data.</text>
</comment>
<dbReference type="PROSITE" id="PS51198">
    <property type="entry name" value="UVRD_HELICASE_ATP_BIND"/>
    <property type="match status" value="1"/>
</dbReference>
<protein>
    <recommendedName>
        <fullName evidence="9">DNA 3'-5' helicase</fullName>
        <ecNumber evidence="9">5.6.2.4</ecNumber>
    </recommendedName>
</protein>
<dbReference type="GO" id="GO:0000725">
    <property type="term" value="P:recombinational repair"/>
    <property type="evidence" value="ECO:0007669"/>
    <property type="project" value="TreeGrafter"/>
</dbReference>
<gene>
    <name evidence="14" type="ORF">CIL05_06945</name>
</gene>
<feature type="domain" description="UvrD-like helicase ATP-binding" evidence="12">
    <location>
        <begin position="4"/>
        <end position="265"/>
    </location>
</feature>
<dbReference type="GO" id="GO:0003677">
    <property type="term" value="F:DNA binding"/>
    <property type="evidence" value="ECO:0007669"/>
    <property type="project" value="UniProtKB-KW"/>
</dbReference>
<dbReference type="OrthoDB" id="9810135at2"/>
<evidence type="ECO:0000313" key="14">
    <source>
        <dbReference type="EMBL" id="PAV30196.1"/>
    </source>
</evidence>